<feature type="region of interest" description="Disordered" evidence="18">
    <location>
        <begin position="1"/>
        <end position="96"/>
    </location>
</feature>
<evidence type="ECO:0000256" key="14">
    <source>
        <dbReference type="ARBA" id="ARBA00023180"/>
    </source>
</evidence>
<feature type="transmembrane region" description="Helical" evidence="19">
    <location>
        <begin position="427"/>
        <end position="451"/>
    </location>
</feature>
<feature type="transmembrane region" description="Helical" evidence="19">
    <location>
        <begin position="191"/>
        <end position="212"/>
    </location>
</feature>
<evidence type="ECO:0000256" key="11">
    <source>
        <dbReference type="ARBA" id="ARBA00023053"/>
    </source>
</evidence>
<keyword evidence="5" id="KW-0633">Potassium transport</keyword>
<dbReference type="EMBL" id="VZTT01023233">
    <property type="protein sequence ID" value="NXT99439.1"/>
    <property type="molecule type" value="Genomic_DNA"/>
</dbReference>
<feature type="transmembrane region" description="Helical" evidence="19">
    <location>
        <begin position="273"/>
        <end position="294"/>
    </location>
</feature>
<evidence type="ECO:0000256" key="5">
    <source>
        <dbReference type="ARBA" id="ARBA00022538"/>
    </source>
</evidence>
<dbReference type="GO" id="GO:1990573">
    <property type="term" value="P:potassium ion import across plasma membrane"/>
    <property type="evidence" value="ECO:0007669"/>
    <property type="project" value="TreeGrafter"/>
</dbReference>
<feature type="compositionally biased region" description="Basic and acidic residues" evidence="18">
    <location>
        <begin position="1"/>
        <end position="11"/>
    </location>
</feature>
<comment type="catalytic activity">
    <reaction evidence="17">
        <text>K(+)(out) + 2 chloride(out) + Na(+)(out) = K(+)(in) + 2 chloride(in) + Na(+)(in)</text>
        <dbReference type="Rhea" id="RHEA:72395"/>
        <dbReference type="ChEBI" id="CHEBI:17996"/>
        <dbReference type="ChEBI" id="CHEBI:29101"/>
        <dbReference type="ChEBI" id="CHEBI:29103"/>
    </reaction>
    <physiologicalReaction direction="left-to-right" evidence="17">
        <dbReference type="Rhea" id="RHEA:72396"/>
    </physiologicalReaction>
</comment>
<dbReference type="GO" id="GO:0008519">
    <property type="term" value="F:ammonium channel activity"/>
    <property type="evidence" value="ECO:0007669"/>
    <property type="project" value="TreeGrafter"/>
</dbReference>
<feature type="non-terminal residue" evidence="22">
    <location>
        <position position="707"/>
    </location>
</feature>
<feature type="compositionally biased region" description="Gly residues" evidence="18">
    <location>
        <begin position="70"/>
        <end position="81"/>
    </location>
</feature>
<comment type="subcellular location">
    <subcellularLocation>
        <location evidence="1">Cell membrane</location>
        <topology evidence="1">Multi-pass membrane protein</topology>
    </subcellularLocation>
</comment>
<dbReference type="GO" id="GO:0008511">
    <property type="term" value="F:sodium:potassium:chloride symporter activity"/>
    <property type="evidence" value="ECO:0007669"/>
    <property type="project" value="TreeGrafter"/>
</dbReference>
<evidence type="ECO:0000256" key="6">
    <source>
        <dbReference type="ARBA" id="ARBA00022553"/>
    </source>
</evidence>
<evidence type="ECO:0000256" key="4">
    <source>
        <dbReference type="ARBA" id="ARBA00022475"/>
    </source>
</evidence>
<dbReference type="InterPro" id="IPR002443">
    <property type="entry name" value="SLC12A1/SLC12A2"/>
</dbReference>
<dbReference type="PANTHER" id="PTHR11827:SF58">
    <property type="entry name" value="SOLUTE CARRIER FAMILY 12 MEMBER 2"/>
    <property type="match status" value="1"/>
</dbReference>
<feature type="compositionally biased region" description="Low complexity" evidence="18">
    <location>
        <begin position="82"/>
        <end position="96"/>
    </location>
</feature>
<feature type="transmembrane region" description="Helical" evidence="19">
    <location>
        <begin position="563"/>
        <end position="584"/>
    </location>
</feature>
<keyword evidence="7 19" id="KW-0812">Transmembrane</keyword>
<feature type="domain" description="Amino acid permease N-terminal" evidence="21">
    <location>
        <begin position="108"/>
        <end position="159"/>
    </location>
</feature>
<comment type="similarity">
    <text evidence="2">Belongs to the SLC12A transporter family.</text>
</comment>
<dbReference type="GO" id="GO:0055064">
    <property type="term" value="P:chloride ion homeostasis"/>
    <property type="evidence" value="ECO:0007669"/>
    <property type="project" value="TreeGrafter"/>
</dbReference>
<feature type="domain" description="Amino acid permease/ SLC12A" evidence="20">
    <location>
        <begin position="196"/>
        <end position="664"/>
    </location>
</feature>
<evidence type="ECO:0000259" key="21">
    <source>
        <dbReference type="Pfam" id="PF08403"/>
    </source>
</evidence>
<evidence type="ECO:0000256" key="9">
    <source>
        <dbReference type="ARBA" id="ARBA00022958"/>
    </source>
</evidence>
<keyword evidence="12" id="KW-0406">Ion transport</keyword>
<dbReference type="InterPro" id="IPR013612">
    <property type="entry name" value="AA_permease_N"/>
</dbReference>
<dbReference type="InterPro" id="IPR004841">
    <property type="entry name" value="AA-permease/SLC12A_dom"/>
</dbReference>
<keyword evidence="8" id="KW-0769">Symport</keyword>
<evidence type="ECO:0000256" key="10">
    <source>
        <dbReference type="ARBA" id="ARBA00022989"/>
    </source>
</evidence>
<proteinExistence type="inferred from homology"/>
<dbReference type="GO" id="GO:0055075">
    <property type="term" value="P:potassium ion homeostasis"/>
    <property type="evidence" value="ECO:0007669"/>
    <property type="project" value="TreeGrafter"/>
</dbReference>
<evidence type="ECO:0000256" key="2">
    <source>
        <dbReference type="ARBA" id="ARBA00010593"/>
    </source>
</evidence>
<evidence type="ECO:0000256" key="18">
    <source>
        <dbReference type="SAM" id="MobiDB-lite"/>
    </source>
</evidence>
<dbReference type="Pfam" id="PF00324">
    <property type="entry name" value="AA_permease"/>
    <property type="match status" value="1"/>
</dbReference>
<evidence type="ECO:0000313" key="23">
    <source>
        <dbReference type="Proteomes" id="UP000566314"/>
    </source>
</evidence>
<feature type="transmembrane region" description="Helical" evidence="19">
    <location>
        <begin position="620"/>
        <end position="639"/>
    </location>
</feature>
<dbReference type="GO" id="GO:0006884">
    <property type="term" value="P:cell volume homeostasis"/>
    <property type="evidence" value="ECO:0007669"/>
    <property type="project" value="TreeGrafter"/>
</dbReference>
<evidence type="ECO:0000313" key="22">
    <source>
        <dbReference type="EMBL" id="NXT99439.1"/>
    </source>
</evidence>
<evidence type="ECO:0000256" key="8">
    <source>
        <dbReference type="ARBA" id="ARBA00022847"/>
    </source>
</evidence>
<keyword evidence="6" id="KW-0597">Phosphoprotein</keyword>
<evidence type="ECO:0000256" key="12">
    <source>
        <dbReference type="ARBA" id="ARBA00023065"/>
    </source>
</evidence>
<dbReference type="Proteomes" id="UP000566314">
    <property type="component" value="Unassembled WGS sequence"/>
</dbReference>
<keyword evidence="9" id="KW-0630">Potassium</keyword>
<organism evidence="22 23">
    <name type="scientific">Buphagus erythrorhynchus</name>
    <name type="common">red-billed oxpecker</name>
    <dbReference type="NCBI Taxonomy" id="245048"/>
    <lineage>
        <taxon>Eukaryota</taxon>
        <taxon>Metazoa</taxon>
        <taxon>Chordata</taxon>
        <taxon>Craniata</taxon>
        <taxon>Vertebrata</taxon>
        <taxon>Euteleostomi</taxon>
        <taxon>Archelosauria</taxon>
        <taxon>Archosauria</taxon>
        <taxon>Dinosauria</taxon>
        <taxon>Saurischia</taxon>
        <taxon>Theropoda</taxon>
        <taxon>Coelurosauria</taxon>
        <taxon>Aves</taxon>
        <taxon>Neognathae</taxon>
        <taxon>Neoaves</taxon>
        <taxon>Telluraves</taxon>
        <taxon>Australaves</taxon>
        <taxon>Passeriformes</taxon>
        <taxon>Sturnidae</taxon>
        <taxon>Buphagus</taxon>
    </lineage>
</organism>
<feature type="transmembrane region" description="Helical" evidence="19">
    <location>
        <begin position="393"/>
        <end position="415"/>
    </location>
</feature>
<dbReference type="GO" id="GO:0016324">
    <property type="term" value="C:apical plasma membrane"/>
    <property type="evidence" value="ECO:0007669"/>
    <property type="project" value="TreeGrafter"/>
</dbReference>
<evidence type="ECO:0000256" key="13">
    <source>
        <dbReference type="ARBA" id="ARBA00023136"/>
    </source>
</evidence>
<feature type="transmembrane region" description="Helical" evidence="19">
    <location>
        <begin position="505"/>
        <end position="528"/>
    </location>
</feature>
<keyword evidence="23" id="KW-1185">Reference proteome</keyword>
<dbReference type="Pfam" id="PF08403">
    <property type="entry name" value="AA_permease_N"/>
    <property type="match status" value="1"/>
</dbReference>
<dbReference type="GO" id="GO:0055078">
    <property type="term" value="P:sodium ion homeostasis"/>
    <property type="evidence" value="ECO:0007669"/>
    <property type="project" value="TreeGrafter"/>
</dbReference>
<keyword evidence="14" id="KW-0325">Glycoprotein</keyword>
<reference evidence="22 23" key="1">
    <citation type="submission" date="2019-09" db="EMBL/GenBank/DDBJ databases">
        <title>Bird 10,000 Genomes (B10K) Project - Family phase.</title>
        <authorList>
            <person name="Zhang G."/>
        </authorList>
    </citation>
    <scope>NUCLEOTIDE SEQUENCE [LARGE SCALE GENOMIC DNA]</scope>
    <source>
        <strain evidence="22">B10K-DU-012-02</strain>
    </source>
</reference>
<keyword evidence="4" id="KW-1003">Cell membrane</keyword>
<evidence type="ECO:0000256" key="3">
    <source>
        <dbReference type="ARBA" id="ARBA00022448"/>
    </source>
</evidence>
<feature type="transmembrane region" description="Helical" evidence="19">
    <location>
        <begin position="590"/>
        <end position="608"/>
    </location>
</feature>
<dbReference type="PANTHER" id="PTHR11827">
    <property type="entry name" value="SOLUTE CARRIER FAMILY 12, CATION COTRANSPORTERS"/>
    <property type="match status" value="1"/>
</dbReference>
<gene>
    <name evidence="22" type="primary">Slc12a2</name>
    <name evidence="22" type="ORF">BUPERY_R08666</name>
</gene>
<accession>A0A7L3H6Z8</accession>
<dbReference type="AlphaFoldDB" id="A0A7L3H6Z8"/>
<keyword evidence="11" id="KW-0915">Sodium</keyword>
<protein>
    <submittedName>
        <fullName evidence="22">S12A2 protein</fullName>
    </submittedName>
</protein>
<evidence type="ECO:0000256" key="15">
    <source>
        <dbReference type="ARBA" id="ARBA00023201"/>
    </source>
</evidence>
<dbReference type="PRINTS" id="PR01207">
    <property type="entry name" value="NAKCLTRNSPRT"/>
</dbReference>
<evidence type="ECO:0000256" key="19">
    <source>
        <dbReference type="SAM" id="Phobius"/>
    </source>
</evidence>
<evidence type="ECO:0000256" key="16">
    <source>
        <dbReference type="ARBA" id="ARBA00023214"/>
    </source>
</evidence>
<comment type="caution">
    <text evidence="22">The sequence shown here is derived from an EMBL/GenBank/DDBJ whole genome shotgun (WGS) entry which is preliminary data.</text>
</comment>
<evidence type="ECO:0000256" key="7">
    <source>
        <dbReference type="ARBA" id="ARBA00022692"/>
    </source>
</evidence>
<dbReference type="FunFam" id="1.20.1740.10:FF:000005">
    <property type="entry name" value="Solute carrier family 12 member 1"/>
    <property type="match status" value="1"/>
</dbReference>
<keyword evidence="15" id="KW-0739">Sodium transport</keyword>
<keyword evidence="10 19" id="KW-1133">Transmembrane helix</keyword>
<sequence>SAGDEGSKDALGKPLGPTPSQSRFQVDLVAEGPRKSCGDIGAASKGGEEAKGRFRVNFVDPSAGSESPGEPGGGSSEGGNVSGVQNGGDTVMSEGSLHSGGHHHYYYDTHTNTYYLRTFGHNTMDAVPRIDHYRHTAADLGEKLLRPSLAELHDELDKEPFEDGYANGEDGTPAGDAAAAYTPDSKGVVKFGWIKGVLVRCMLNIWGVMLFIRLSWIVGQAGIGLSVLVIGMATVVTTITGLSTSAIATNGFVRGGGAYYLISRSLGPEFGGAIGLIFAFANAVAVAMYVVGFAETVVELLKENGTLMIDEMNDIRIIGAITVVILLGISIAGMEWEAKAQIVLLVILILAIGDFVIGTFIPLDSKKPKGFFGYNAEIFMENFGPDFRQEETFFSVFAIFFPAATGILAGANISGDLADPQSAIPKGTLLAILITTLVYVGIAVSVGSCVVRDATGNVNDTIINELTNCTAAACKLNYDFSSCHSQAGAECHYGLMNNFQVMSMVSGFAPLISAGIFSATLSSALASLVSAPKIFQALCKVSIYPGFQMFAKGYGKNNEPLRGYILTFLIALGFILIAELNVIAPIISNFFLASYALINFSVFHASLAKSPGWRPAFKYYNMWISLIGAILCCIVMFVINWWAALLTYVIVLGLYIYVTYKKPGMYREFFWLWMGGKKGKKPQCLIMTGAPNARPALLHLVHAFTKN</sequence>
<feature type="transmembrane region" description="Helical" evidence="19">
    <location>
        <begin position="224"/>
        <end position="253"/>
    </location>
</feature>
<keyword evidence="13 19" id="KW-0472">Membrane</keyword>
<dbReference type="OrthoDB" id="2020542at2759"/>
<feature type="non-terminal residue" evidence="22">
    <location>
        <position position="1"/>
    </location>
</feature>
<name>A0A7L3H6Z8_9PASS</name>
<keyword evidence="3" id="KW-0813">Transport</keyword>
<keyword evidence="16" id="KW-0868">Chloride</keyword>
<evidence type="ECO:0000256" key="17">
    <source>
        <dbReference type="ARBA" id="ARBA00048452"/>
    </source>
</evidence>
<dbReference type="Gene3D" id="1.20.1740.10">
    <property type="entry name" value="Amino acid/polyamine transporter I"/>
    <property type="match status" value="1"/>
</dbReference>
<feature type="transmembrane region" description="Helical" evidence="19">
    <location>
        <begin position="315"/>
        <end position="334"/>
    </location>
</feature>
<feature type="transmembrane region" description="Helical" evidence="19">
    <location>
        <begin position="340"/>
        <end position="363"/>
    </location>
</feature>
<evidence type="ECO:0000259" key="20">
    <source>
        <dbReference type="Pfam" id="PF00324"/>
    </source>
</evidence>
<dbReference type="InterPro" id="IPR004842">
    <property type="entry name" value="SLC12A_fam"/>
</dbReference>
<evidence type="ECO:0000256" key="1">
    <source>
        <dbReference type="ARBA" id="ARBA00004651"/>
    </source>
</evidence>